<gene>
    <name evidence="1" type="ORF">GT037_003747</name>
</gene>
<sequence length="57" mass="6529">MSFEEYKCFVHYLDMLFLPNEDAWSESTVLCRIKCFPLGATSRDYGSARACEAEVVV</sequence>
<comment type="caution">
    <text evidence="1">The sequence shown here is derived from an EMBL/GenBank/DDBJ whole genome shotgun (WGS) entry which is preliminary data.</text>
</comment>
<organism evidence="1 2">
    <name type="scientific">Alternaria burnsii</name>
    <dbReference type="NCBI Taxonomy" id="1187904"/>
    <lineage>
        <taxon>Eukaryota</taxon>
        <taxon>Fungi</taxon>
        <taxon>Dikarya</taxon>
        <taxon>Ascomycota</taxon>
        <taxon>Pezizomycotina</taxon>
        <taxon>Dothideomycetes</taxon>
        <taxon>Pleosporomycetidae</taxon>
        <taxon>Pleosporales</taxon>
        <taxon>Pleosporineae</taxon>
        <taxon>Pleosporaceae</taxon>
        <taxon>Alternaria</taxon>
        <taxon>Alternaria sect. Alternaria</taxon>
    </lineage>
</organism>
<protein>
    <submittedName>
        <fullName evidence="1">Uncharacterized protein</fullName>
    </submittedName>
</protein>
<keyword evidence="2" id="KW-1185">Reference proteome</keyword>
<dbReference type="Proteomes" id="UP000596902">
    <property type="component" value="Unassembled WGS sequence"/>
</dbReference>
<reference evidence="1" key="1">
    <citation type="submission" date="2020-01" db="EMBL/GenBank/DDBJ databases">
        <authorList>
            <person name="Feng Z.H.Z."/>
        </authorList>
    </citation>
    <scope>NUCLEOTIDE SEQUENCE</scope>
    <source>
        <strain evidence="1">CBS107.38</strain>
    </source>
</reference>
<reference evidence="1" key="2">
    <citation type="submission" date="2020-08" db="EMBL/GenBank/DDBJ databases">
        <title>Draft Genome Sequence of Cumin Blight Pathogen Alternaria burnsii.</title>
        <authorList>
            <person name="Feng Z."/>
        </authorList>
    </citation>
    <scope>NUCLEOTIDE SEQUENCE</scope>
    <source>
        <strain evidence="1">CBS107.38</strain>
    </source>
</reference>
<dbReference type="EMBL" id="JAAABM010000004">
    <property type="protein sequence ID" value="KAF7678366.1"/>
    <property type="molecule type" value="Genomic_DNA"/>
</dbReference>
<dbReference type="GeneID" id="62201972"/>
<dbReference type="RefSeq" id="XP_038788501.1">
    <property type="nucleotide sequence ID" value="XM_038928794.1"/>
</dbReference>
<proteinExistence type="predicted"/>
<evidence type="ECO:0000313" key="1">
    <source>
        <dbReference type="EMBL" id="KAF7678366.1"/>
    </source>
</evidence>
<dbReference type="AlphaFoldDB" id="A0A8H7EH43"/>
<accession>A0A8H7EH43</accession>
<evidence type="ECO:0000313" key="2">
    <source>
        <dbReference type="Proteomes" id="UP000596902"/>
    </source>
</evidence>
<name>A0A8H7EH43_9PLEO</name>